<dbReference type="GO" id="GO:0030943">
    <property type="term" value="F:mitochondrion targeting sequence binding"/>
    <property type="evidence" value="ECO:0007669"/>
    <property type="project" value="TreeGrafter"/>
</dbReference>
<keyword evidence="8" id="KW-0811">Translocation</keyword>
<comment type="similarity">
    <text evidence="2 8">Belongs to the Tim17/Tim22/Tim23 family.</text>
</comment>
<dbReference type="VEuPathDB" id="AmoebaDB:ACA1_173360"/>
<evidence type="ECO:0000256" key="3">
    <source>
        <dbReference type="ARBA" id="ARBA00022692"/>
    </source>
</evidence>
<dbReference type="EMBL" id="AY627296">
    <property type="protein sequence ID" value="AAT66174.1"/>
    <property type="molecule type" value="mRNA"/>
</dbReference>
<evidence type="ECO:0000256" key="4">
    <source>
        <dbReference type="ARBA" id="ARBA00022792"/>
    </source>
</evidence>
<organism evidence="10">
    <name type="scientific">Acanthamoeba castellanii</name>
    <name type="common">Amoeba</name>
    <dbReference type="NCBI Taxonomy" id="5755"/>
    <lineage>
        <taxon>Eukaryota</taxon>
        <taxon>Amoebozoa</taxon>
        <taxon>Discosea</taxon>
        <taxon>Longamoebia</taxon>
        <taxon>Centramoebida</taxon>
        <taxon>Acanthamoebidae</taxon>
        <taxon>Acanthamoeba</taxon>
    </lineage>
</organism>
<dbReference type="PANTHER" id="PTHR14110:SF0">
    <property type="entry name" value="MITOCHONDRIAL IMPORT INNER MEMBRANE TRANSLOCASE SUBUNIT TIM22"/>
    <property type="match status" value="1"/>
</dbReference>
<dbReference type="GO" id="GO:0008320">
    <property type="term" value="F:protein transmembrane transporter activity"/>
    <property type="evidence" value="ECO:0007669"/>
    <property type="project" value="UniProtKB-UniRule"/>
</dbReference>
<name>Q4VU78_ACACA</name>
<proteinExistence type="evidence at transcript level"/>
<dbReference type="PANTHER" id="PTHR14110">
    <property type="entry name" value="MITOCHONDRIAL IMPORT INNER MEMBRANE TRANSLOCASE SUBUNIT TIM22"/>
    <property type="match status" value="1"/>
</dbReference>
<accession>Q4VU78</accession>
<comment type="subcellular location">
    <subcellularLocation>
        <location evidence="1 8">Mitochondrion inner membrane</location>
        <topology evidence="1 8">Multi-pass membrane protein</topology>
    </subcellularLocation>
</comment>
<comment type="function">
    <text evidence="8">Essential core component of the TIM22 complex, a complex that mediates the import and insertion of multi-pass transmembrane proteins into the mitochondrial inner membrane. In the TIM22 complex, it constitutes the voltage-activated and signal-gated channel. Forms a twin-pore translocase that uses the membrane potential as external driving force in 2 voltage-dependent steps.</text>
</comment>
<keyword evidence="8" id="KW-0813">Transport</keyword>
<evidence type="ECO:0000256" key="6">
    <source>
        <dbReference type="ARBA" id="ARBA00023128"/>
    </source>
</evidence>
<dbReference type="GO" id="GO:0042721">
    <property type="term" value="C:TIM22 mitochondrial import inner membrane insertion complex"/>
    <property type="evidence" value="ECO:0007669"/>
    <property type="project" value="UniProtKB-UniRule"/>
</dbReference>
<evidence type="ECO:0000256" key="1">
    <source>
        <dbReference type="ARBA" id="ARBA00004448"/>
    </source>
</evidence>
<evidence type="ECO:0000256" key="2">
    <source>
        <dbReference type="ARBA" id="ARBA00008444"/>
    </source>
</evidence>
<evidence type="ECO:0000256" key="7">
    <source>
        <dbReference type="ARBA" id="ARBA00023136"/>
    </source>
</evidence>
<evidence type="ECO:0000313" key="10">
    <source>
        <dbReference type="EMBL" id="AAT66174.1"/>
    </source>
</evidence>
<feature type="region of interest" description="Disordered" evidence="9">
    <location>
        <begin position="1"/>
        <end position="31"/>
    </location>
</feature>
<reference evidence="10" key="1">
    <citation type="submission" date="2004-05" db="EMBL/GenBank/DDBJ databases">
        <title>Identification of Acanthamoeba castellanii TIM.</title>
        <authorList>
            <person name="Ingram P.R."/>
            <person name="Henriquez F.L."/>
            <person name="Roberts C.W."/>
        </authorList>
    </citation>
    <scope>NUCLEOTIDE SEQUENCE</scope>
    <source>
        <strain evidence="10">Neff</strain>
    </source>
</reference>
<keyword evidence="5 8" id="KW-1133">Transmembrane helix</keyword>
<evidence type="ECO:0000256" key="9">
    <source>
        <dbReference type="SAM" id="MobiDB-lite"/>
    </source>
</evidence>
<keyword evidence="4 8" id="KW-0999">Mitochondrion inner membrane</keyword>
<feature type="transmembrane region" description="Helical" evidence="8">
    <location>
        <begin position="164"/>
        <end position="185"/>
    </location>
</feature>
<dbReference type="GO" id="GO:0045039">
    <property type="term" value="P:protein insertion into mitochondrial inner membrane"/>
    <property type="evidence" value="ECO:0007669"/>
    <property type="project" value="UniProtKB-UniRule"/>
</dbReference>
<keyword evidence="6 8" id="KW-0496">Mitochondrion</keyword>
<evidence type="ECO:0000256" key="5">
    <source>
        <dbReference type="ARBA" id="ARBA00022989"/>
    </source>
</evidence>
<protein>
    <recommendedName>
        <fullName evidence="8">Mitochondrial import inner membrane translocase subunit TIM22</fullName>
    </recommendedName>
</protein>
<dbReference type="AlphaFoldDB" id="Q4VU78"/>
<dbReference type="Pfam" id="PF02466">
    <property type="entry name" value="Tim17"/>
    <property type="match status" value="1"/>
</dbReference>
<dbReference type="InterPro" id="IPR039175">
    <property type="entry name" value="TIM22"/>
</dbReference>
<dbReference type="EMBL" id="AY633548">
    <property type="protein sequence ID" value="AAT66175.1"/>
    <property type="molecule type" value="Genomic_DNA"/>
</dbReference>
<keyword evidence="3 8" id="KW-0812">Transmembrane</keyword>
<feature type="transmembrane region" description="Helical" evidence="8">
    <location>
        <begin position="62"/>
        <end position="82"/>
    </location>
</feature>
<keyword evidence="8" id="KW-0653">Protein transport</keyword>
<evidence type="ECO:0000256" key="8">
    <source>
        <dbReference type="RuleBase" id="RU367038"/>
    </source>
</evidence>
<comment type="subunit">
    <text evidence="8">Component of the TIM22 complex.</text>
</comment>
<sequence>MEGRDAASQGEPETARRQESQSPFPQAPPGTWQQKLDAFVEPFVIKYLWDPRFAENCAFRGVQTFVVGGAMGFVMGIFFSSLGGPSSMGMPDFEMKGGWKKQTAEHFKHMGRSGVSMMKAFAYVGALYATTECVVEKYRGKSDLMNPLIAGCISGGLLASRAGFTATAMGCGGFAAFSVGIDWLMMENH</sequence>
<keyword evidence="7 8" id="KW-0472">Membrane</keyword>